<proteinExistence type="predicted"/>
<dbReference type="Proteomes" id="UP000243081">
    <property type="component" value="Unassembled WGS sequence"/>
</dbReference>
<sequence>MQFKSLAYILLGQSALVAAQSATTTSSATATCEPHEDHWHCPAGVPQPSLNPDGSPNPKATQGSSDDNDHDHDHDHDHSHDHDTDSHSATASATASSNSTSTAAATTGPGGCTPHNDHWHCPSGVPKPTTPPPGYTPTSSRPCVESGTACDACKMG</sequence>
<evidence type="ECO:0000256" key="1">
    <source>
        <dbReference type="SAM" id="MobiDB-lite"/>
    </source>
</evidence>
<protein>
    <submittedName>
        <fullName evidence="3">Uncharacterized protein</fullName>
    </submittedName>
</protein>
<feature type="compositionally biased region" description="Basic and acidic residues" evidence="1">
    <location>
        <begin position="67"/>
        <end position="86"/>
    </location>
</feature>
<feature type="region of interest" description="Disordered" evidence="1">
    <location>
        <begin position="28"/>
        <end position="147"/>
    </location>
</feature>
<dbReference type="EMBL" id="LUKN01004055">
    <property type="protein sequence ID" value="OAQ96607.1"/>
    <property type="molecule type" value="Genomic_DNA"/>
</dbReference>
<name>A0A179I1Q6_CORDF</name>
<evidence type="ECO:0000313" key="3">
    <source>
        <dbReference type="EMBL" id="OAQ96607.1"/>
    </source>
</evidence>
<evidence type="ECO:0000256" key="2">
    <source>
        <dbReference type="SAM" id="SignalP"/>
    </source>
</evidence>
<keyword evidence="2" id="KW-0732">Signal</keyword>
<feature type="compositionally biased region" description="Low complexity" evidence="1">
    <location>
        <begin position="87"/>
        <end position="107"/>
    </location>
</feature>
<gene>
    <name evidence="3" type="ORF">LLEC1_06435</name>
</gene>
<keyword evidence="4" id="KW-1185">Reference proteome</keyword>
<reference evidence="3 4" key="1">
    <citation type="submission" date="2016-03" db="EMBL/GenBank/DDBJ databases">
        <title>Fine-scale spatial genetic structure of a fungal parasite of coffee scale insects.</title>
        <authorList>
            <person name="Jackson D."/>
            <person name="Zemenick K.A."/>
            <person name="Malloure B."/>
            <person name="Quandt C.A."/>
            <person name="James T.Y."/>
        </authorList>
    </citation>
    <scope>NUCLEOTIDE SEQUENCE [LARGE SCALE GENOMIC DNA]</scope>
    <source>
        <strain evidence="3 4">UM487</strain>
    </source>
</reference>
<feature type="chain" id="PRO_5008104011" evidence="2">
    <location>
        <begin position="20"/>
        <end position="156"/>
    </location>
</feature>
<feature type="compositionally biased region" description="Polar residues" evidence="1">
    <location>
        <begin position="48"/>
        <end position="63"/>
    </location>
</feature>
<dbReference type="AlphaFoldDB" id="A0A179I1Q6"/>
<dbReference type="OMA" id="HCEGART"/>
<organism evidence="3 4">
    <name type="scientific">Cordyceps confragosa</name>
    <name type="common">Lecanicillium lecanii</name>
    <dbReference type="NCBI Taxonomy" id="2714763"/>
    <lineage>
        <taxon>Eukaryota</taxon>
        <taxon>Fungi</taxon>
        <taxon>Dikarya</taxon>
        <taxon>Ascomycota</taxon>
        <taxon>Pezizomycotina</taxon>
        <taxon>Sordariomycetes</taxon>
        <taxon>Hypocreomycetidae</taxon>
        <taxon>Hypocreales</taxon>
        <taxon>Cordycipitaceae</taxon>
        <taxon>Akanthomyces</taxon>
    </lineage>
</organism>
<feature type="signal peptide" evidence="2">
    <location>
        <begin position="1"/>
        <end position="19"/>
    </location>
</feature>
<accession>A0A179I1Q6</accession>
<dbReference type="OrthoDB" id="5362269at2759"/>
<evidence type="ECO:0000313" key="4">
    <source>
        <dbReference type="Proteomes" id="UP000243081"/>
    </source>
</evidence>
<comment type="caution">
    <text evidence="3">The sequence shown here is derived from an EMBL/GenBank/DDBJ whole genome shotgun (WGS) entry which is preliminary data.</text>
</comment>